<organism evidence="2 3">
    <name type="scientific">Rubrobacter xylanophilus</name>
    <dbReference type="NCBI Taxonomy" id="49319"/>
    <lineage>
        <taxon>Bacteria</taxon>
        <taxon>Bacillati</taxon>
        <taxon>Actinomycetota</taxon>
        <taxon>Rubrobacteria</taxon>
        <taxon>Rubrobacterales</taxon>
        <taxon>Rubrobacteraceae</taxon>
        <taxon>Rubrobacter</taxon>
    </lineage>
</organism>
<keyword evidence="3" id="KW-1185">Reference proteome</keyword>
<keyword evidence="1" id="KW-0812">Transmembrane</keyword>
<feature type="transmembrane region" description="Helical" evidence="1">
    <location>
        <begin position="126"/>
        <end position="145"/>
    </location>
</feature>
<gene>
    <name evidence="2" type="ORF">RxyAA322_16410</name>
</gene>
<name>A0A510HMV4_9ACTN</name>
<reference evidence="2" key="1">
    <citation type="journal article" date="2019" name="Microbiol. Resour. Announc.">
        <title>Complete Genome Sequence of Rubrobacter xylanophilus Strain AA3-22, Isolated from Arima Onsen in Japan.</title>
        <authorList>
            <person name="Tomariguchi N."/>
            <person name="Miyazaki K."/>
        </authorList>
    </citation>
    <scope>NUCLEOTIDE SEQUENCE [LARGE SCALE GENOMIC DNA]</scope>
    <source>
        <strain evidence="2">AA3-22</strain>
    </source>
</reference>
<feature type="transmembrane region" description="Helical" evidence="1">
    <location>
        <begin position="51"/>
        <end position="69"/>
    </location>
</feature>
<proteinExistence type="predicted"/>
<dbReference type="Proteomes" id="UP000318065">
    <property type="component" value="Chromosome"/>
</dbReference>
<evidence type="ECO:0008006" key="4">
    <source>
        <dbReference type="Google" id="ProtNLM"/>
    </source>
</evidence>
<feature type="transmembrane region" description="Helical" evidence="1">
    <location>
        <begin position="152"/>
        <end position="170"/>
    </location>
</feature>
<dbReference type="PANTHER" id="PTHR33452:SF1">
    <property type="entry name" value="INNER MEMBRANE PROTEIN YPHA-RELATED"/>
    <property type="match status" value="1"/>
</dbReference>
<keyword evidence="1" id="KW-1133">Transmembrane helix</keyword>
<dbReference type="AlphaFoldDB" id="A0A510HMV4"/>
<dbReference type="PANTHER" id="PTHR33452">
    <property type="entry name" value="OXIDOREDUCTASE CATD-RELATED"/>
    <property type="match status" value="1"/>
</dbReference>
<dbReference type="GO" id="GO:0005886">
    <property type="term" value="C:plasma membrane"/>
    <property type="evidence" value="ECO:0007669"/>
    <property type="project" value="TreeGrafter"/>
</dbReference>
<accession>A0A510HMV4</accession>
<feature type="transmembrane region" description="Helical" evidence="1">
    <location>
        <begin position="288"/>
        <end position="305"/>
    </location>
</feature>
<evidence type="ECO:0000313" key="2">
    <source>
        <dbReference type="EMBL" id="BBL79787.1"/>
    </source>
</evidence>
<evidence type="ECO:0000256" key="1">
    <source>
        <dbReference type="SAM" id="Phobius"/>
    </source>
</evidence>
<feature type="transmembrane region" description="Helical" evidence="1">
    <location>
        <begin position="90"/>
        <end position="110"/>
    </location>
</feature>
<dbReference type="InterPro" id="IPR051907">
    <property type="entry name" value="DoxX-like_oxidoreductase"/>
</dbReference>
<feature type="transmembrane region" description="Helical" evidence="1">
    <location>
        <begin position="263"/>
        <end position="281"/>
    </location>
</feature>
<protein>
    <recommendedName>
        <fullName evidence="4">DoxX</fullName>
    </recommendedName>
</protein>
<dbReference type="EMBL" id="AP019791">
    <property type="protein sequence ID" value="BBL79787.1"/>
    <property type="molecule type" value="Genomic_DNA"/>
</dbReference>
<keyword evidence="1" id="KW-0472">Membrane</keyword>
<dbReference type="RefSeq" id="WP_197735435.1">
    <property type="nucleotide sequence ID" value="NZ_AP019791.1"/>
</dbReference>
<evidence type="ECO:0000313" key="3">
    <source>
        <dbReference type="Proteomes" id="UP000318065"/>
    </source>
</evidence>
<sequence>MKALRRGGGALATAGLMLGVVAHPAAAHVKWFFENEGYPLRWDLFFRPLPLGFAGGVFLLSLLAALLWRRRGRGILPGPEAFGAGDGARSLFYALVPAILGIHVAVPLLVNGVQGTLFSPDNELPGAWANFIGLAQTGVALSLFYGGFTRPAAVVLAGLWFAGIPLVGLQPMLDNVMFLGFAAFFFLAGRGPLSVDRLLFPALEPPARYARLSLPAARIGVGASLVVASFTEKFANIPLAVDFLRDSGLNFTPHLGVPLSDEVFVLLAGSVELLVGLWLVLGIFLREIVIVAWFPINLTLTLFLWEELIGHLPVYGVMAVLLVWGSGARDEALWLEGLRERLVPVPKDGRAL</sequence>